<feature type="chain" id="PRO_5043494973" evidence="1">
    <location>
        <begin position="20"/>
        <end position="155"/>
    </location>
</feature>
<keyword evidence="3" id="KW-1185">Reference proteome</keyword>
<reference evidence="2 3" key="1">
    <citation type="submission" date="2024-05" db="EMBL/GenBank/DDBJ databases">
        <authorList>
            <person name="Wallberg A."/>
        </authorList>
    </citation>
    <scope>NUCLEOTIDE SEQUENCE [LARGE SCALE GENOMIC DNA]</scope>
</reference>
<sequence length="155" mass="17766">MDLSVVVLTLAILQGFGSALPQLYSEPLASNVGINKQGIKRDCKQENYKNGWCEYNFFQIQLVPRGTNCRGLWSSECRLTKAKRNIVLPLGRMSSFAALEARLKSHDVDIMEWFPHSTETAQHCTHPTWLWKKSIRPMKNIIHQRPIEEGNSHEC</sequence>
<proteinExistence type="predicted"/>
<protein>
    <submittedName>
        <fullName evidence="2">Uncharacterized protein</fullName>
    </submittedName>
</protein>
<accession>A0AAV2QJG2</accession>
<evidence type="ECO:0000256" key="1">
    <source>
        <dbReference type="SAM" id="SignalP"/>
    </source>
</evidence>
<organism evidence="2 3">
    <name type="scientific">Meganyctiphanes norvegica</name>
    <name type="common">Northern krill</name>
    <name type="synonym">Thysanopoda norvegica</name>
    <dbReference type="NCBI Taxonomy" id="48144"/>
    <lineage>
        <taxon>Eukaryota</taxon>
        <taxon>Metazoa</taxon>
        <taxon>Ecdysozoa</taxon>
        <taxon>Arthropoda</taxon>
        <taxon>Crustacea</taxon>
        <taxon>Multicrustacea</taxon>
        <taxon>Malacostraca</taxon>
        <taxon>Eumalacostraca</taxon>
        <taxon>Eucarida</taxon>
        <taxon>Euphausiacea</taxon>
        <taxon>Euphausiidae</taxon>
        <taxon>Meganyctiphanes</taxon>
    </lineage>
</organism>
<dbReference type="EMBL" id="CAXKWB010007190">
    <property type="protein sequence ID" value="CAL4085998.1"/>
    <property type="molecule type" value="Genomic_DNA"/>
</dbReference>
<feature type="non-terminal residue" evidence="2">
    <location>
        <position position="155"/>
    </location>
</feature>
<evidence type="ECO:0000313" key="3">
    <source>
        <dbReference type="Proteomes" id="UP001497623"/>
    </source>
</evidence>
<evidence type="ECO:0000313" key="2">
    <source>
        <dbReference type="EMBL" id="CAL4085998.1"/>
    </source>
</evidence>
<dbReference type="AlphaFoldDB" id="A0AAV2QJG2"/>
<dbReference type="Proteomes" id="UP001497623">
    <property type="component" value="Unassembled WGS sequence"/>
</dbReference>
<name>A0AAV2QJG2_MEGNR</name>
<comment type="caution">
    <text evidence="2">The sequence shown here is derived from an EMBL/GenBank/DDBJ whole genome shotgun (WGS) entry which is preliminary data.</text>
</comment>
<gene>
    <name evidence="2" type="ORF">MNOR_LOCUS12878</name>
</gene>
<feature type="signal peptide" evidence="1">
    <location>
        <begin position="1"/>
        <end position="19"/>
    </location>
</feature>
<keyword evidence="1" id="KW-0732">Signal</keyword>